<sequence>MIVYIVVLFNTENLYINMFKINQINQSITILINKLSNKSIFNYRLGISLYNKKIFIILIIQLIITFFISIIFYGLNQTKFFKESLTRSIMSVILLFITSVLALLIAFVKKISDTFPLNVIILFTYTIIVATTDETLDILMGIPIKLGAYGISLILFIAALLIGAAIKKRLTDYSTVILTLLPIIAIVIIVASFLITKFPSWSAAVVFYVLTDIASFFITIFVSQITVGKSALRIFCTEYVLAALLLYNMFSTTYLITTHMVCNINPTCNNSNASVSLSDNLPIYSFNLKVKTHLLFIYDQTLKHLTNL</sequence>
<dbReference type="Proteomes" id="UP000008854">
    <property type="component" value="Unassembled WGS sequence"/>
</dbReference>
<keyword evidence="1" id="KW-1133">Transmembrane helix</keyword>
<dbReference type="InParanoid" id="A0A5K4F9F6"/>
<dbReference type="AlphaFoldDB" id="A0A5K4F9F6"/>
<reference evidence="2" key="1">
    <citation type="journal article" date="2012" name="PLoS Negl. Trop. Dis.">
        <title>A systematically improved high quality genome and transcriptome of the human blood fluke Schistosoma mansoni.</title>
        <authorList>
            <person name="Protasio A.V."/>
            <person name="Tsai I.J."/>
            <person name="Babbage A."/>
            <person name="Nichol S."/>
            <person name="Hunt M."/>
            <person name="Aslett M.A."/>
            <person name="De Silva N."/>
            <person name="Velarde G.S."/>
            <person name="Anderson T.J."/>
            <person name="Clark R.C."/>
            <person name="Davidson C."/>
            <person name="Dillon G.P."/>
            <person name="Holroyd N.E."/>
            <person name="LoVerde P.T."/>
            <person name="Lloyd C."/>
            <person name="McQuillan J."/>
            <person name="Oliveira G."/>
            <person name="Otto T.D."/>
            <person name="Parker-Manuel S.J."/>
            <person name="Quail M.A."/>
            <person name="Wilson R.A."/>
            <person name="Zerlotini A."/>
            <person name="Dunne D.W."/>
            <person name="Berriman M."/>
        </authorList>
    </citation>
    <scope>NUCLEOTIDE SEQUENCE [LARGE SCALE GENOMIC DNA]</scope>
    <source>
        <strain evidence="2">Puerto Rican</strain>
    </source>
</reference>
<evidence type="ECO:0000256" key="1">
    <source>
        <dbReference type="SAM" id="Phobius"/>
    </source>
</evidence>
<protein>
    <submittedName>
        <fullName evidence="3">Bax inhibitor 1</fullName>
    </submittedName>
</protein>
<keyword evidence="2" id="KW-1185">Reference proteome</keyword>
<dbReference type="WBParaSite" id="Smp_331250.1">
    <property type="protein sequence ID" value="Smp_331250.1"/>
    <property type="gene ID" value="Smp_331250"/>
</dbReference>
<keyword evidence="1" id="KW-0472">Membrane</keyword>
<feature type="transmembrane region" description="Helical" evidence="1">
    <location>
        <begin position="54"/>
        <end position="76"/>
    </location>
</feature>
<keyword evidence="1" id="KW-0812">Transmembrane</keyword>
<feature type="transmembrane region" description="Helical" evidence="1">
    <location>
        <begin position="88"/>
        <end position="108"/>
    </location>
</feature>
<reference evidence="3" key="2">
    <citation type="submission" date="2019-11" db="UniProtKB">
        <authorList>
            <consortium name="WormBaseParasite"/>
        </authorList>
    </citation>
    <scope>IDENTIFICATION</scope>
    <source>
        <strain evidence="3">Puerto Rican</strain>
    </source>
</reference>
<organism evidence="2 3">
    <name type="scientific">Schistosoma mansoni</name>
    <name type="common">Blood fluke</name>
    <dbReference type="NCBI Taxonomy" id="6183"/>
    <lineage>
        <taxon>Eukaryota</taxon>
        <taxon>Metazoa</taxon>
        <taxon>Spiralia</taxon>
        <taxon>Lophotrochozoa</taxon>
        <taxon>Platyhelminthes</taxon>
        <taxon>Trematoda</taxon>
        <taxon>Digenea</taxon>
        <taxon>Strigeidida</taxon>
        <taxon>Schistosomatoidea</taxon>
        <taxon>Schistosomatidae</taxon>
        <taxon>Schistosoma</taxon>
    </lineage>
</organism>
<feature type="transmembrane region" description="Helical" evidence="1">
    <location>
        <begin position="201"/>
        <end position="222"/>
    </location>
</feature>
<evidence type="ECO:0000313" key="2">
    <source>
        <dbReference type="Proteomes" id="UP000008854"/>
    </source>
</evidence>
<feature type="transmembrane region" description="Helical" evidence="1">
    <location>
        <begin position="144"/>
        <end position="166"/>
    </location>
</feature>
<name>A0A5K4F9F6_SCHMA</name>
<proteinExistence type="predicted"/>
<evidence type="ECO:0000313" key="3">
    <source>
        <dbReference type="WBParaSite" id="Smp_331250.1"/>
    </source>
</evidence>
<feature type="transmembrane region" description="Helical" evidence="1">
    <location>
        <begin position="173"/>
        <end position="195"/>
    </location>
</feature>
<accession>A0A5K4F9F6</accession>
<feature type="transmembrane region" description="Helical" evidence="1">
    <location>
        <begin position="234"/>
        <end position="256"/>
    </location>
</feature>
<feature type="transmembrane region" description="Helical" evidence="1">
    <location>
        <begin position="115"/>
        <end position="132"/>
    </location>
</feature>